<dbReference type="InterPro" id="IPR018253">
    <property type="entry name" value="DnaJ_domain_CS"/>
</dbReference>
<evidence type="ECO:0000313" key="4">
    <source>
        <dbReference type="EMBL" id="GMK58912.1"/>
    </source>
</evidence>
<accession>A0AAD3YEF0</accession>
<keyword evidence="2" id="KW-1133">Transmembrane helix</keyword>
<feature type="transmembrane region" description="Helical" evidence="2">
    <location>
        <begin position="203"/>
        <end position="224"/>
    </location>
</feature>
<dbReference type="PROSITE" id="PS50076">
    <property type="entry name" value="DNAJ_2"/>
    <property type="match status" value="1"/>
</dbReference>
<reference evidence="4" key="2">
    <citation type="submission" date="2023-06" db="EMBL/GenBank/DDBJ databases">
        <authorList>
            <person name="Kobayashi Y."/>
            <person name="Kayamori A."/>
            <person name="Aoki K."/>
            <person name="Shiwa Y."/>
            <person name="Fujita N."/>
            <person name="Sugita T."/>
            <person name="Iwasaki W."/>
            <person name="Tanaka N."/>
            <person name="Takashima M."/>
        </authorList>
    </citation>
    <scope>NUCLEOTIDE SEQUENCE</scope>
    <source>
        <strain evidence="4">HIS016</strain>
    </source>
</reference>
<feature type="region of interest" description="Disordered" evidence="1">
    <location>
        <begin position="93"/>
        <end position="188"/>
    </location>
</feature>
<name>A0AAD3YEF0_9TREE</name>
<feature type="compositionally biased region" description="Basic and acidic residues" evidence="1">
    <location>
        <begin position="174"/>
        <end position="188"/>
    </location>
</feature>
<dbReference type="SUPFAM" id="SSF46565">
    <property type="entry name" value="Chaperone J-domain"/>
    <property type="match status" value="1"/>
</dbReference>
<sequence>MRPLSLLRCARCWRGLSTSVFLRARHQDPYAVLKLPHNATKAQIKARFYELSKQTHPDAPGGSSTAFHTINDAYAVLGDDAARAAYDRQHAPRMTGRGPEFHPHSPQARRAAGPHRAWGGSGPMGDGRGTWGKATPGPAWSGRRKVDPNLGWGMGVGGSSGYNSTGNLGGMRWGKKESERERANREKRFGASRMDEEVKSESTALRLLVVVILLFCILGVGGGFSSSRAQEVEEEELD</sequence>
<comment type="caution">
    <text evidence="4">The sequence shown here is derived from an EMBL/GenBank/DDBJ whole genome shotgun (WGS) entry which is preliminary data.</text>
</comment>
<keyword evidence="5" id="KW-1185">Reference proteome</keyword>
<protein>
    <recommendedName>
        <fullName evidence="3">J domain-containing protein</fullName>
    </recommendedName>
</protein>
<evidence type="ECO:0000313" key="5">
    <source>
        <dbReference type="Proteomes" id="UP001222932"/>
    </source>
</evidence>
<evidence type="ECO:0000259" key="3">
    <source>
        <dbReference type="PROSITE" id="PS50076"/>
    </source>
</evidence>
<dbReference type="EMBL" id="BTCM01000006">
    <property type="protein sequence ID" value="GMK58912.1"/>
    <property type="molecule type" value="Genomic_DNA"/>
</dbReference>
<dbReference type="Proteomes" id="UP001222932">
    <property type="component" value="Unassembled WGS sequence"/>
</dbReference>
<gene>
    <name evidence="4" type="ORF">CspeluHIS016_0603540</name>
</gene>
<dbReference type="InterPro" id="IPR053025">
    <property type="entry name" value="Mito_ATP_Synthase-Asso"/>
</dbReference>
<organism evidence="4 5">
    <name type="scientific">Cutaneotrichosporon spelunceum</name>
    <dbReference type="NCBI Taxonomy" id="1672016"/>
    <lineage>
        <taxon>Eukaryota</taxon>
        <taxon>Fungi</taxon>
        <taxon>Dikarya</taxon>
        <taxon>Basidiomycota</taxon>
        <taxon>Agaricomycotina</taxon>
        <taxon>Tremellomycetes</taxon>
        <taxon>Trichosporonales</taxon>
        <taxon>Trichosporonaceae</taxon>
        <taxon>Cutaneotrichosporon</taxon>
    </lineage>
</organism>
<keyword evidence="2" id="KW-0812">Transmembrane</keyword>
<dbReference type="PANTHER" id="PTHR44873">
    <property type="entry name" value="DNAJ HOMOLOG SUBFAMILY C MEMBER 30, MITOCHONDRIAL"/>
    <property type="match status" value="1"/>
</dbReference>
<dbReference type="AlphaFoldDB" id="A0AAD3YEF0"/>
<dbReference type="SMART" id="SM00271">
    <property type="entry name" value="DnaJ"/>
    <property type="match status" value="1"/>
</dbReference>
<evidence type="ECO:0000256" key="1">
    <source>
        <dbReference type="SAM" id="MobiDB-lite"/>
    </source>
</evidence>
<feature type="domain" description="J" evidence="3">
    <location>
        <begin position="28"/>
        <end position="90"/>
    </location>
</feature>
<proteinExistence type="predicted"/>
<evidence type="ECO:0000256" key="2">
    <source>
        <dbReference type="SAM" id="Phobius"/>
    </source>
</evidence>
<dbReference type="PANTHER" id="PTHR44873:SF1">
    <property type="entry name" value="DNAJ HOMOLOG SUBFAMILY C MEMBER 30, MITOCHONDRIAL"/>
    <property type="match status" value="1"/>
</dbReference>
<dbReference type="PROSITE" id="PS00636">
    <property type="entry name" value="DNAJ_1"/>
    <property type="match status" value="1"/>
</dbReference>
<reference evidence="4" key="1">
    <citation type="journal article" date="2023" name="BMC Genomics">
        <title>Chromosome-level genome assemblies of Cutaneotrichosporon spp. (Trichosporonales, Basidiomycota) reveal imbalanced evolution between nucleotide sequences and chromosome synteny.</title>
        <authorList>
            <person name="Kobayashi Y."/>
            <person name="Kayamori A."/>
            <person name="Aoki K."/>
            <person name="Shiwa Y."/>
            <person name="Matsutani M."/>
            <person name="Fujita N."/>
            <person name="Sugita T."/>
            <person name="Iwasaki W."/>
            <person name="Tanaka N."/>
            <person name="Takashima M."/>
        </authorList>
    </citation>
    <scope>NUCLEOTIDE SEQUENCE</scope>
    <source>
        <strain evidence="4">HIS016</strain>
    </source>
</reference>
<dbReference type="InterPro" id="IPR036869">
    <property type="entry name" value="J_dom_sf"/>
</dbReference>
<keyword evidence="2" id="KW-0472">Membrane</keyword>
<dbReference type="CDD" id="cd06257">
    <property type="entry name" value="DnaJ"/>
    <property type="match status" value="1"/>
</dbReference>
<dbReference type="Pfam" id="PF00226">
    <property type="entry name" value="DnaJ"/>
    <property type="match status" value="1"/>
</dbReference>
<dbReference type="InterPro" id="IPR001623">
    <property type="entry name" value="DnaJ_domain"/>
</dbReference>
<feature type="compositionally biased region" description="Gly residues" evidence="1">
    <location>
        <begin position="119"/>
        <end position="130"/>
    </location>
</feature>
<dbReference type="Gene3D" id="1.10.287.110">
    <property type="entry name" value="DnaJ domain"/>
    <property type="match status" value="1"/>
</dbReference>